<reference evidence="2 3" key="1">
    <citation type="submission" date="2011-12" db="EMBL/GenBank/DDBJ databases">
        <title>Genome analysis of Bovine adenovirus 6 reveals a need to establish a new species: Bovine adenovirus E.</title>
        <authorList>
            <person name="Erdei N."/>
            <person name="Szathmary R."/>
            <person name="Harrach B."/>
            <person name="Benko M."/>
        </authorList>
    </citation>
    <scope>NUCLEOTIDE SEQUENCE [LARGE SCALE GENOMIC DNA]</scope>
    <source>
        <strain evidence="2">671130</strain>
    </source>
</reference>
<dbReference type="GO" id="GO:0019073">
    <property type="term" value="P:viral DNA genome packaging"/>
    <property type="evidence" value="ECO:0007669"/>
    <property type="project" value="InterPro"/>
</dbReference>
<evidence type="ECO:0000313" key="2">
    <source>
        <dbReference type="EMBL" id="AFV70646.1"/>
    </source>
</evidence>
<accession>K9MP25</accession>
<feature type="region of interest" description="Disordered" evidence="1">
    <location>
        <begin position="26"/>
        <end position="55"/>
    </location>
</feature>
<dbReference type="OrthoDB" id="22576at10239"/>
<evidence type="ECO:0000256" key="1">
    <source>
        <dbReference type="SAM" id="MobiDB-lite"/>
    </source>
</evidence>
<dbReference type="InterPro" id="IPR021304">
    <property type="entry name" value="Adeno_L4-33K/L4-22K"/>
</dbReference>
<dbReference type="GeneID" id="14443565"/>
<dbReference type="Pfam" id="PF11081">
    <property type="entry name" value="Adeno_L433K_22K"/>
    <property type="match status" value="2"/>
</dbReference>
<proteinExistence type="predicted"/>
<sequence>MEKPYQPMNRKPKGKEMAMMYHFLQKQNNLDGEPLSEGEVSEEESGDIPPPPPLPDKITKSYSVHSYQTHLPLKHEIAEVLEKIRQESKKRPEKVYQIRNRTPASITKRYLYERDAKKLFQYLDDAKKLLAKYQS</sequence>
<keyword evidence="3" id="KW-1185">Reference proteome</keyword>
<dbReference type="EMBL" id="JQ345700">
    <property type="protein sequence ID" value="AFV70646.1"/>
    <property type="molecule type" value="Genomic_DNA"/>
</dbReference>
<dbReference type="KEGG" id="vg:14443565"/>
<dbReference type="Proteomes" id="UP000108614">
    <property type="component" value="Segment"/>
</dbReference>
<name>K9MP25_9ADEN</name>
<evidence type="ECO:0000313" key="3">
    <source>
        <dbReference type="Proteomes" id="UP000108614"/>
    </source>
</evidence>
<dbReference type="RefSeq" id="YP_007347010.1">
    <property type="nucleotide sequence ID" value="NC_020074.1"/>
</dbReference>
<organism evidence="2 3">
    <name type="scientific">Bovine adenovirus 6</name>
    <dbReference type="NCBI Taxonomy" id="111167"/>
    <lineage>
        <taxon>Viruses</taxon>
        <taxon>Varidnaviria</taxon>
        <taxon>Bamfordvirae</taxon>
        <taxon>Preplasmiviricota</taxon>
        <taxon>Polisuviricotina</taxon>
        <taxon>Pharingeaviricetes</taxon>
        <taxon>Rowavirales</taxon>
        <taxon>Adenoviridae</taxon>
        <taxon>Barthadenovirus</taxon>
        <taxon>Barthadenovirus bossextum</taxon>
        <taxon>Bovine atadenovirus E</taxon>
    </lineage>
</organism>
<protein>
    <submittedName>
        <fullName evidence="2">33K</fullName>
    </submittedName>
</protein>
<feature type="compositionally biased region" description="Acidic residues" evidence="1">
    <location>
        <begin position="34"/>
        <end position="46"/>
    </location>
</feature>